<evidence type="ECO:0000256" key="1">
    <source>
        <dbReference type="ARBA" id="ARBA00023015"/>
    </source>
</evidence>
<evidence type="ECO:0000256" key="3">
    <source>
        <dbReference type="ARBA" id="ARBA00023163"/>
    </source>
</evidence>
<evidence type="ECO:0000256" key="2">
    <source>
        <dbReference type="ARBA" id="ARBA00023125"/>
    </source>
</evidence>
<dbReference type="SUPFAM" id="SSF54909">
    <property type="entry name" value="Dimeric alpha+beta barrel"/>
    <property type="match status" value="1"/>
</dbReference>
<dbReference type="EMBL" id="FNHE01000006">
    <property type="protein sequence ID" value="SDM47928.1"/>
    <property type="molecule type" value="Genomic_DNA"/>
</dbReference>
<name>A0A1G9TK35_9ACTN</name>
<dbReference type="PROSITE" id="PS50956">
    <property type="entry name" value="HTH_ASNC_2"/>
    <property type="match status" value="1"/>
</dbReference>
<dbReference type="GO" id="GO:0005829">
    <property type="term" value="C:cytosol"/>
    <property type="evidence" value="ECO:0007669"/>
    <property type="project" value="TreeGrafter"/>
</dbReference>
<evidence type="ECO:0000259" key="4">
    <source>
        <dbReference type="PROSITE" id="PS50956"/>
    </source>
</evidence>
<dbReference type="Pfam" id="PF01037">
    <property type="entry name" value="AsnC_trans_reg"/>
    <property type="match status" value="1"/>
</dbReference>
<evidence type="ECO:0000313" key="5">
    <source>
        <dbReference type="EMBL" id="SDM47928.1"/>
    </source>
</evidence>
<keyword evidence="6" id="KW-1185">Reference proteome</keyword>
<dbReference type="InterPro" id="IPR000485">
    <property type="entry name" value="AsnC-type_HTH_dom"/>
</dbReference>
<dbReference type="STRING" id="1137991.SAMN05660642_02537"/>
<keyword evidence="1" id="KW-0805">Transcription regulation</keyword>
<accession>A0A1G9TK35</accession>
<protein>
    <submittedName>
        <fullName evidence="5">AsnC family protein</fullName>
    </submittedName>
</protein>
<keyword evidence="3" id="KW-0804">Transcription</keyword>
<dbReference type="InterPro" id="IPR019887">
    <property type="entry name" value="Tscrpt_reg_AsnC/Lrp_C"/>
</dbReference>
<organism evidence="5 6">
    <name type="scientific">Geodermatophilus siccatus</name>
    <dbReference type="NCBI Taxonomy" id="1137991"/>
    <lineage>
        <taxon>Bacteria</taxon>
        <taxon>Bacillati</taxon>
        <taxon>Actinomycetota</taxon>
        <taxon>Actinomycetes</taxon>
        <taxon>Geodermatophilales</taxon>
        <taxon>Geodermatophilaceae</taxon>
        <taxon>Geodermatophilus</taxon>
    </lineage>
</organism>
<reference evidence="6" key="1">
    <citation type="submission" date="2016-10" db="EMBL/GenBank/DDBJ databases">
        <authorList>
            <person name="Varghese N."/>
            <person name="Submissions S."/>
        </authorList>
    </citation>
    <scope>NUCLEOTIDE SEQUENCE [LARGE SCALE GENOMIC DNA]</scope>
    <source>
        <strain evidence="6">DSM 45419</strain>
    </source>
</reference>
<keyword evidence="2" id="KW-0238">DNA-binding</keyword>
<dbReference type="GO" id="GO:0043200">
    <property type="term" value="P:response to amino acid"/>
    <property type="evidence" value="ECO:0007669"/>
    <property type="project" value="TreeGrafter"/>
</dbReference>
<evidence type="ECO:0000313" key="6">
    <source>
        <dbReference type="Proteomes" id="UP000198680"/>
    </source>
</evidence>
<proteinExistence type="predicted"/>
<dbReference type="GO" id="GO:0043565">
    <property type="term" value="F:sequence-specific DNA binding"/>
    <property type="evidence" value="ECO:0007669"/>
    <property type="project" value="InterPro"/>
</dbReference>
<dbReference type="SMART" id="SM00344">
    <property type="entry name" value="HTH_ASNC"/>
    <property type="match status" value="1"/>
</dbReference>
<sequence length="107" mass="11765">MKRLEAEGVITGYRAVIDPRAAGRAFEVVVAVEIAANDRRTVEEFETSVVAFDEVVAVRRLFGKPDYFVHVAVADAEAFEAFQMSKLIGLPAVARAVSHQTMKRLKG</sequence>
<dbReference type="InterPro" id="IPR011008">
    <property type="entry name" value="Dimeric_a/b-barrel"/>
</dbReference>
<dbReference type="PANTHER" id="PTHR30154">
    <property type="entry name" value="LEUCINE-RESPONSIVE REGULATORY PROTEIN"/>
    <property type="match status" value="1"/>
</dbReference>
<dbReference type="Proteomes" id="UP000198680">
    <property type="component" value="Unassembled WGS sequence"/>
</dbReference>
<dbReference type="InterPro" id="IPR019888">
    <property type="entry name" value="Tscrpt_reg_AsnC-like"/>
</dbReference>
<gene>
    <name evidence="5" type="ORF">SAMN05660642_02537</name>
</gene>
<feature type="domain" description="HTH asnC-type" evidence="4">
    <location>
        <begin position="1"/>
        <end position="25"/>
    </location>
</feature>
<dbReference type="PANTHER" id="PTHR30154:SF34">
    <property type="entry name" value="TRANSCRIPTIONAL REGULATOR AZLB"/>
    <property type="match status" value="1"/>
</dbReference>
<dbReference type="AlphaFoldDB" id="A0A1G9TK35"/>
<dbReference type="Gene3D" id="3.30.70.920">
    <property type="match status" value="1"/>
</dbReference>